<accession>A0ABZ1DN95</accession>
<proteinExistence type="predicted"/>
<sequence length="240" mass="26646">MIDQAVTKLDRYLSAKAFPPIPLPMREAMVSLVSARLIDGSIRADKVSREVFDGWLQEWILMAYPAAVEQRLSTNCDVLWSSLQLAGPQSLGNQAYDIVLPLSVINGGLSVAVVEWFLLRVNAKDRQMLYRPEMRLAANDGSDDALRRGAVPFAEFAVNPGRAEALRVPFAPIERAGFDTGLWPDGAHELELWVKFAAVPDPRKVKTASVRLSIDHRMVLGSTQTRTIRLSTLDSFIETL</sequence>
<organism evidence="1 2">
    <name type="scientific">Rhizobium indigoferae</name>
    <dbReference type="NCBI Taxonomy" id="158891"/>
    <lineage>
        <taxon>Bacteria</taxon>
        <taxon>Pseudomonadati</taxon>
        <taxon>Pseudomonadota</taxon>
        <taxon>Alphaproteobacteria</taxon>
        <taxon>Hyphomicrobiales</taxon>
        <taxon>Rhizobiaceae</taxon>
        <taxon>Rhizobium/Agrobacterium group</taxon>
        <taxon>Rhizobium</taxon>
    </lineage>
</organism>
<dbReference type="RefSeq" id="WP_193446024.1">
    <property type="nucleotide sequence ID" value="NZ_BSOQ01000034.1"/>
</dbReference>
<evidence type="ECO:0000313" key="1">
    <source>
        <dbReference type="EMBL" id="WRW37690.1"/>
    </source>
</evidence>
<keyword evidence="1" id="KW-0614">Plasmid</keyword>
<evidence type="ECO:0000313" key="2">
    <source>
        <dbReference type="Proteomes" id="UP001322785"/>
    </source>
</evidence>
<dbReference type="EMBL" id="CP140639">
    <property type="protein sequence ID" value="WRW37690.1"/>
    <property type="molecule type" value="Genomic_DNA"/>
</dbReference>
<protein>
    <submittedName>
        <fullName evidence="1">Uncharacterized protein</fullName>
    </submittedName>
</protein>
<dbReference type="Proteomes" id="UP001322785">
    <property type="component" value="Plasmid pRinCIP108029a"/>
</dbReference>
<geneLocation type="plasmid" evidence="1 2">
    <name>pRinCIP108029a</name>
</geneLocation>
<keyword evidence="2" id="KW-1185">Reference proteome</keyword>
<reference evidence="1 2" key="1">
    <citation type="submission" date="2023-12" db="EMBL/GenBank/DDBJ databases">
        <authorList>
            <person name="Menendez E."/>
            <person name="Kaur S."/>
            <person name="Flores-Felix J.D."/>
            <person name="diCenzo G.C."/>
            <person name="Peix A."/>
            <person name="Velazquez E."/>
        </authorList>
    </citation>
    <scope>NUCLEOTIDE SEQUENCE [LARGE SCALE GENOMIC DNA]</scope>
    <source>
        <strain evidence="1 2">CIP 108029</strain>
        <plasmid evidence="1 2">pRinCIP108029a</plasmid>
    </source>
</reference>
<gene>
    <name evidence="1" type="ORF">U5G49_007303</name>
</gene>
<name>A0ABZ1DN95_9HYPH</name>